<organism evidence="1 2">
    <name type="scientific">Taklimakanibacter albus</name>
    <dbReference type="NCBI Taxonomy" id="2800327"/>
    <lineage>
        <taxon>Bacteria</taxon>
        <taxon>Pseudomonadati</taxon>
        <taxon>Pseudomonadota</taxon>
        <taxon>Alphaproteobacteria</taxon>
        <taxon>Hyphomicrobiales</taxon>
        <taxon>Aestuariivirgaceae</taxon>
        <taxon>Taklimakanibacter</taxon>
    </lineage>
</organism>
<evidence type="ECO:0000313" key="1">
    <source>
        <dbReference type="EMBL" id="MBK1867996.1"/>
    </source>
</evidence>
<dbReference type="Proteomes" id="UP000616151">
    <property type="component" value="Unassembled WGS sequence"/>
</dbReference>
<reference evidence="1" key="1">
    <citation type="submission" date="2021-01" db="EMBL/GenBank/DDBJ databases">
        <authorList>
            <person name="Sun Q."/>
        </authorList>
    </citation>
    <scope>NUCLEOTIDE SEQUENCE</scope>
    <source>
        <strain evidence="1">YIM B02566</strain>
    </source>
</reference>
<dbReference type="EMBL" id="JAENHL010000007">
    <property type="protein sequence ID" value="MBK1867996.1"/>
    <property type="molecule type" value="Genomic_DNA"/>
</dbReference>
<gene>
    <name evidence="1" type="ORF">JHL16_16685</name>
</gene>
<protein>
    <submittedName>
        <fullName evidence="1">GFA family protein</fullName>
    </submittedName>
</protein>
<proteinExistence type="predicted"/>
<name>A0ACC5R669_9HYPH</name>
<evidence type="ECO:0000313" key="2">
    <source>
        <dbReference type="Proteomes" id="UP000616151"/>
    </source>
</evidence>
<comment type="caution">
    <text evidence="1">The sequence shown here is derived from an EMBL/GenBank/DDBJ whole genome shotgun (WGS) entry which is preliminary data.</text>
</comment>
<accession>A0ACC5R669</accession>
<sequence>MTKERLASCACGELRVFCSGEPSKVSLCHCLACQKRTGSTFGVAAFFERKRVRIDGATRAFAREADSGFPVIFHFCPDCGSTVFWEPQRKPDYIAVGVGSFADPDFPAPDQAVYQEHRHGWVAAVLKPSDARSGS</sequence>
<keyword evidence="2" id="KW-1185">Reference proteome</keyword>